<dbReference type="PANTHER" id="PTHR28298">
    <property type="entry name" value="EISOSOME PROTEIN 1"/>
    <property type="match status" value="1"/>
</dbReference>
<evidence type="ECO:0000313" key="2">
    <source>
        <dbReference type="EMBL" id="KAF2242536.1"/>
    </source>
</evidence>
<reference evidence="2" key="1">
    <citation type="journal article" date="2020" name="Stud. Mycol.">
        <title>101 Dothideomycetes genomes: a test case for predicting lifestyles and emergence of pathogens.</title>
        <authorList>
            <person name="Haridas S."/>
            <person name="Albert R."/>
            <person name="Binder M."/>
            <person name="Bloem J."/>
            <person name="Labutti K."/>
            <person name="Salamov A."/>
            <person name="Andreopoulos B."/>
            <person name="Baker S."/>
            <person name="Barry K."/>
            <person name="Bills G."/>
            <person name="Bluhm B."/>
            <person name="Cannon C."/>
            <person name="Castanera R."/>
            <person name="Culley D."/>
            <person name="Daum C."/>
            <person name="Ezra D."/>
            <person name="Gonzalez J."/>
            <person name="Henrissat B."/>
            <person name="Kuo A."/>
            <person name="Liang C."/>
            <person name="Lipzen A."/>
            <person name="Lutzoni F."/>
            <person name="Magnuson J."/>
            <person name="Mondo S."/>
            <person name="Nolan M."/>
            <person name="Ohm R."/>
            <person name="Pangilinan J."/>
            <person name="Park H.-J."/>
            <person name="Ramirez L."/>
            <person name="Alfaro M."/>
            <person name="Sun H."/>
            <person name="Tritt A."/>
            <person name="Yoshinaga Y."/>
            <person name="Zwiers L.-H."/>
            <person name="Turgeon B."/>
            <person name="Goodwin S."/>
            <person name="Spatafora J."/>
            <person name="Crous P."/>
            <person name="Grigoriev I."/>
        </authorList>
    </citation>
    <scope>NUCLEOTIDE SEQUENCE</scope>
    <source>
        <strain evidence="2">CBS 122368</strain>
    </source>
</reference>
<dbReference type="AlphaFoldDB" id="A0A6A6HWT1"/>
<accession>A0A6A6HWT1</accession>
<evidence type="ECO:0008006" key="4">
    <source>
        <dbReference type="Google" id="ProtNLM"/>
    </source>
</evidence>
<dbReference type="PANTHER" id="PTHR28298:SF1">
    <property type="entry name" value="EISOSOME PROTEIN 1"/>
    <property type="match status" value="1"/>
</dbReference>
<dbReference type="Proteomes" id="UP000800094">
    <property type="component" value="Unassembled WGS sequence"/>
</dbReference>
<proteinExistence type="predicted"/>
<feature type="compositionally biased region" description="Basic residues" evidence="1">
    <location>
        <begin position="704"/>
        <end position="713"/>
    </location>
</feature>
<protein>
    <recommendedName>
        <fullName evidence="4">Eisosome protein 1</fullName>
    </recommendedName>
</protein>
<feature type="compositionally biased region" description="Low complexity" evidence="1">
    <location>
        <begin position="258"/>
        <end position="272"/>
    </location>
</feature>
<dbReference type="InterPro" id="IPR024527">
    <property type="entry name" value="Eisosome1"/>
</dbReference>
<gene>
    <name evidence="2" type="ORF">BU26DRAFT_466882</name>
</gene>
<sequence>MATQTETAPNDANSTPLKDSAGPSTSDRSSMRCPDPSAHRTKDNTLQDQASAAALYSTKPARATEQNPLGSDGKLSSASAATSLKHARAQDLPSFPVVGIDTQSSAGTAALLANANKKSPEWWRPEQSATAGKAALLASDYKMAPLWHPEASTAGSKAALLAHKDGAKMNLWTPEASAYGNSAANIAMSKKGPAPDVGSGGREEGKKRALVAATGAVSTSGRKRAQSTPAPPPLYPDAENSAKNALSAATLAHRPSMRAKSPASPAAADSGRLTSGAMEAARIQHAKGVSREMYTDRPPVELEVEEKKRQDALRASAISMAKKMYEVQQHHIDQAAGRPSRSDAQTGATAAQGQQQYASDGDIKEQAMRYIGIQEAAQKLANERLAKIGMDESAAYRSYYGYEKPTRNKLSIRRGRNRAYSNPETGDSSDDELQSRRIRSQMSQFNKTLAEVDAKKRDQDRKYLLAAAERKVQAQMLGLDKKIYDEKGVMSPAMIEEWDSKARARAAANSEARMEHHGKVHIGHGKYMDQADIDAIAQARIQPTLDEIAEKTQKRLAEEEEQRLEMEEKKREAQKEKERAAELKAEENRVKEEEKKAAKARTTEEKAAARQEKEAEKEKKAEEKRMTKEDKRKPKEASKAAETTSPTTDGAPATANDDLFRDPTRNDAPQASEQESSDLTSPTSPTSPTSSASGSKGIKSFLNKFKRRSKHHSAASAESDKPGFIGGAALRNSSSRRDSAPSSPHVSQIQKAERRYSDVSSISSVDGRGRSPKRATSGLSAVSGGSDYEEARDNFNENLAPPPNFTSADATAARKGSPSRDSRFHEVGL</sequence>
<dbReference type="GeneID" id="54578571"/>
<dbReference type="OrthoDB" id="4070583at2759"/>
<feature type="region of interest" description="Disordered" evidence="1">
    <location>
        <begin position="411"/>
        <end position="435"/>
    </location>
</feature>
<dbReference type="GO" id="GO:0070941">
    <property type="term" value="P:eisosome assembly"/>
    <property type="evidence" value="ECO:0007669"/>
    <property type="project" value="TreeGrafter"/>
</dbReference>
<dbReference type="Pfam" id="PF12757">
    <property type="entry name" value="Eisosome1"/>
    <property type="match status" value="1"/>
</dbReference>
<feature type="compositionally biased region" description="Low complexity" evidence="1">
    <location>
        <begin position="677"/>
        <end position="695"/>
    </location>
</feature>
<feature type="compositionally biased region" description="Basic and acidic residues" evidence="1">
    <location>
        <begin position="552"/>
        <end position="639"/>
    </location>
</feature>
<feature type="compositionally biased region" description="Low complexity" evidence="1">
    <location>
        <begin position="344"/>
        <end position="358"/>
    </location>
</feature>
<feature type="region of interest" description="Disordered" evidence="1">
    <location>
        <begin position="552"/>
        <end position="829"/>
    </location>
</feature>
<feature type="compositionally biased region" description="Polar residues" evidence="1">
    <location>
        <begin position="1"/>
        <end position="28"/>
    </location>
</feature>
<feature type="compositionally biased region" description="Basic and acidic residues" evidence="1">
    <location>
        <begin position="289"/>
        <end position="308"/>
    </location>
</feature>
<name>A0A6A6HWT1_9PLEO</name>
<keyword evidence="3" id="KW-1185">Reference proteome</keyword>
<feature type="region of interest" description="Disordered" evidence="1">
    <location>
        <begin position="1"/>
        <end position="93"/>
    </location>
</feature>
<feature type="region of interest" description="Disordered" evidence="1">
    <location>
        <begin position="187"/>
        <end position="308"/>
    </location>
</feature>
<feature type="compositionally biased region" description="Basic and acidic residues" evidence="1">
    <location>
        <begin position="818"/>
        <end position="829"/>
    </location>
</feature>
<dbReference type="RefSeq" id="XP_033677540.1">
    <property type="nucleotide sequence ID" value="XM_033825241.1"/>
</dbReference>
<evidence type="ECO:0000313" key="3">
    <source>
        <dbReference type="Proteomes" id="UP000800094"/>
    </source>
</evidence>
<organism evidence="2 3">
    <name type="scientific">Trematosphaeria pertusa</name>
    <dbReference type="NCBI Taxonomy" id="390896"/>
    <lineage>
        <taxon>Eukaryota</taxon>
        <taxon>Fungi</taxon>
        <taxon>Dikarya</taxon>
        <taxon>Ascomycota</taxon>
        <taxon>Pezizomycotina</taxon>
        <taxon>Dothideomycetes</taxon>
        <taxon>Pleosporomycetidae</taxon>
        <taxon>Pleosporales</taxon>
        <taxon>Massarineae</taxon>
        <taxon>Trematosphaeriaceae</taxon>
        <taxon>Trematosphaeria</taxon>
    </lineage>
</organism>
<feature type="region of interest" description="Disordered" evidence="1">
    <location>
        <begin position="329"/>
        <end position="360"/>
    </location>
</feature>
<dbReference type="EMBL" id="ML987207">
    <property type="protein sequence ID" value="KAF2242536.1"/>
    <property type="molecule type" value="Genomic_DNA"/>
</dbReference>
<evidence type="ECO:0000256" key="1">
    <source>
        <dbReference type="SAM" id="MobiDB-lite"/>
    </source>
</evidence>